<sequence>MLNLNLSGYLILLCTINRYFHSAYAESRKDLQPHNAEPATTPSPEWLEYQRERFSNAKDVEALRKMLDPASKLLETKGQPDGPTGIPSIKSTEKQLAAKLKEERAEATVEQVPNETKHSEEMLVEENADESDERSSNVENTNMLSHVIKGVQYPTLRGFINFLKTVRSRWVKQSKLTFEQKLNKLKRLKNKMMHLIEDQFSMIWTPKVHMRRRRGILGESNLNFPPETALISINFLTFAVFLIKLVMQVVHIIKSKHYTLSGFGFTSADTMTKST</sequence>
<dbReference type="GeneID" id="115066199"/>
<evidence type="ECO:0000313" key="5">
    <source>
        <dbReference type="Proteomes" id="UP001652620"/>
    </source>
</evidence>
<feature type="coiled-coil region" evidence="1">
    <location>
        <begin position="171"/>
        <end position="198"/>
    </location>
</feature>
<evidence type="ECO:0000256" key="4">
    <source>
        <dbReference type="SAM" id="SignalP"/>
    </source>
</evidence>
<protein>
    <submittedName>
        <fullName evidence="6">Uncharacterized protein LOC115066199</fullName>
    </submittedName>
</protein>
<evidence type="ECO:0000256" key="3">
    <source>
        <dbReference type="SAM" id="Phobius"/>
    </source>
</evidence>
<organism evidence="5 6">
    <name type="scientific">Bactrocera dorsalis</name>
    <name type="common">Oriental fruit fly</name>
    <name type="synonym">Dacus dorsalis</name>
    <dbReference type="NCBI Taxonomy" id="27457"/>
    <lineage>
        <taxon>Eukaryota</taxon>
        <taxon>Metazoa</taxon>
        <taxon>Ecdysozoa</taxon>
        <taxon>Arthropoda</taxon>
        <taxon>Hexapoda</taxon>
        <taxon>Insecta</taxon>
        <taxon>Pterygota</taxon>
        <taxon>Neoptera</taxon>
        <taxon>Endopterygota</taxon>
        <taxon>Diptera</taxon>
        <taxon>Brachycera</taxon>
        <taxon>Muscomorpha</taxon>
        <taxon>Tephritoidea</taxon>
        <taxon>Tephritidae</taxon>
        <taxon>Bactrocera</taxon>
        <taxon>Bactrocera</taxon>
    </lineage>
</organism>
<accession>A0A8N4L239</accession>
<keyword evidence="1" id="KW-0175">Coiled coil</keyword>
<feature type="chain" id="PRO_5045272746" evidence="4">
    <location>
        <begin position="26"/>
        <end position="275"/>
    </location>
</feature>
<evidence type="ECO:0000256" key="1">
    <source>
        <dbReference type="SAM" id="Coils"/>
    </source>
</evidence>
<name>A0A8N4L239_BACDO</name>
<feature type="transmembrane region" description="Helical" evidence="3">
    <location>
        <begin position="229"/>
        <end position="247"/>
    </location>
</feature>
<keyword evidence="3" id="KW-1133">Transmembrane helix</keyword>
<keyword evidence="3" id="KW-0472">Membrane</keyword>
<dbReference type="RefSeq" id="XP_029406280.2">
    <property type="nucleotide sequence ID" value="XM_029550420.2"/>
</dbReference>
<feature type="signal peptide" evidence="4">
    <location>
        <begin position="1"/>
        <end position="25"/>
    </location>
</feature>
<reference evidence="6" key="2">
    <citation type="submission" date="2025-08" db="UniProtKB">
        <authorList>
            <consortium name="RefSeq"/>
        </authorList>
    </citation>
    <scope>IDENTIFICATION</scope>
    <source>
        <tissue evidence="6">Adult</tissue>
    </source>
</reference>
<gene>
    <name evidence="6" type="primary">LOC115066199</name>
</gene>
<feature type="compositionally biased region" description="Acidic residues" evidence="2">
    <location>
        <begin position="122"/>
        <end position="132"/>
    </location>
</feature>
<evidence type="ECO:0000256" key="2">
    <source>
        <dbReference type="SAM" id="MobiDB-lite"/>
    </source>
</evidence>
<keyword evidence="5" id="KW-1185">Reference proteome</keyword>
<dbReference type="Proteomes" id="UP001652620">
    <property type="component" value="Chromosome 2"/>
</dbReference>
<dbReference type="KEGG" id="bdr:115066199"/>
<dbReference type="AlphaFoldDB" id="A0A8N4L239"/>
<evidence type="ECO:0000313" key="6">
    <source>
        <dbReference type="RefSeq" id="XP_029406280.2"/>
    </source>
</evidence>
<feature type="region of interest" description="Disordered" evidence="2">
    <location>
        <begin position="74"/>
        <end position="137"/>
    </location>
</feature>
<keyword evidence="3" id="KW-0812">Transmembrane</keyword>
<proteinExistence type="predicted"/>
<keyword evidence="4" id="KW-0732">Signal</keyword>
<reference evidence="5" key="1">
    <citation type="submission" date="2025-05" db="UniProtKB">
        <authorList>
            <consortium name="RefSeq"/>
        </authorList>
    </citation>
    <scope>NUCLEOTIDE SEQUENCE [LARGE SCALE GENOMIC DNA]</scope>
</reference>
<dbReference type="OrthoDB" id="7675048at2759"/>